<evidence type="ECO:0000313" key="2">
    <source>
        <dbReference type="EMBL" id="KAG6588311.1"/>
    </source>
</evidence>
<feature type="region of interest" description="Disordered" evidence="1">
    <location>
        <begin position="152"/>
        <end position="171"/>
    </location>
</feature>
<dbReference type="AlphaFoldDB" id="A0AAV6MXL9"/>
<comment type="caution">
    <text evidence="2">The sequence shown here is derived from an EMBL/GenBank/DDBJ whole genome shotgun (WGS) entry which is preliminary data.</text>
</comment>
<feature type="region of interest" description="Disordered" evidence="1">
    <location>
        <begin position="215"/>
        <end position="241"/>
    </location>
</feature>
<organism evidence="2 3">
    <name type="scientific">Cucurbita argyrosperma subsp. sororia</name>
    <dbReference type="NCBI Taxonomy" id="37648"/>
    <lineage>
        <taxon>Eukaryota</taxon>
        <taxon>Viridiplantae</taxon>
        <taxon>Streptophyta</taxon>
        <taxon>Embryophyta</taxon>
        <taxon>Tracheophyta</taxon>
        <taxon>Spermatophyta</taxon>
        <taxon>Magnoliopsida</taxon>
        <taxon>eudicotyledons</taxon>
        <taxon>Gunneridae</taxon>
        <taxon>Pentapetalae</taxon>
        <taxon>rosids</taxon>
        <taxon>fabids</taxon>
        <taxon>Cucurbitales</taxon>
        <taxon>Cucurbitaceae</taxon>
        <taxon>Cucurbiteae</taxon>
        <taxon>Cucurbita</taxon>
    </lineage>
</organism>
<dbReference type="Pfam" id="PF07939">
    <property type="entry name" value="DUF1685"/>
    <property type="match status" value="1"/>
</dbReference>
<dbReference type="PANTHER" id="PTHR31865:SF3">
    <property type="entry name" value="PHOSPHODIESTERASE EPSILON-1, PUTATIVE (DUF1685)-RELATED"/>
    <property type="match status" value="1"/>
</dbReference>
<feature type="region of interest" description="Disordered" evidence="1">
    <location>
        <begin position="338"/>
        <end position="411"/>
    </location>
</feature>
<evidence type="ECO:0000256" key="1">
    <source>
        <dbReference type="SAM" id="MobiDB-lite"/>
    </source>
</evidence>
<sequence length="411" mass="45666">MAILPSLSPLKPPPSSLPSLGRAGCDFLPILNQDTSQLPLFPSPVPTRPSPRKRGWRVITSRHRPQSRPGPLLVSAVGGLSLAATAELLMDNKRLKRITSALSPLSSCSSLYEPDNELKHMQLASSCLKNKKRLSKQLSMCETPRDLAWEKRRRQMLRPRNGGSTDRDDLTDEDWNELKGCIELGFAFNEEDGHKLCGTLPALDLYFAVNRQLSPSPVSTPHSSTSTSSSSLGGRGSSCESPRGDCETWRVCSPGQDPKQVKAKLRHWAQAVACSKDNKNRAQEPNPTTKSFKNSQNSKEIQQSITQKTSGDRKTNLNVVEHEQKEWEIEWQRGKMRKIDMPENSSRTKSVKKGAKGYLKTKRKVKINQPRTHGGADESKRNRFSQRKVIQPKVDTDMAPGGKVGRVKGGD</sequence>
<accession>A0AAV6MXL9</accession>
<dbReference type="Proteomes" id="UP000685013">
    <property type="component" value="Chromosome 11"/>
</dbReference>
<keyword evidence="3" id="KW-1185">Reference proteome</keyword>
<dbReference type="PANTHER" id="PTHR31865">
    <property type="entry name" value="OSJNBA0071G03.3 PROTEIN"/>
    <property type="match status" value="1"/>
</dbReference>
<dbReference type="EMBL" id="JAGKQH010000011">
    <property type="protein sequence ID" value="KAG6588311.1"/>
    <property type="molecule type" value="Genomic_DNA"/>
</dbReference>
<dbReference type="InterPro" id="IPR012881">
    <property type="entry name" value="DUF1685"/>
</dbReference>
<feature type="region of interest" description="Disordered" evidence="1">
    <location>
        <begin position="273"/>
        <end position="317"/>
    </location>
</feature>
<gene>
    <name evidence="2" type="ORF">SDJN03_16876</name>
</gene>
<feature type="compositionally biased region" description="Polar residues" evidence="1">
    <location>
        <begin position="283"/>
        <end position="309"/>
    </location>
</feature>
<feature type="compositionally biased region" description="Basic residues" evidence="1">
    <location>
        <begin position="349"/>
        <end position="366"/>
    </location>
</feature>
<protein>
    <submittedName>
        <fullName evidence="2">Uncharacterized protein</fullName>
    </submittedName>
</protein>
<name>A0AAV6MXL9_9ROSI</name>
<reference evidence="2 3" key="1">
    <citation type="journal article" date="2021" name="Hortic Res">
        <title>The domestication of Cucurbita argyrosperma as revealed by the genome of its wild relative.</title>
        <authorList>
            <person name="Barrera-Redondo J."/>
            <person name="Sanchez-de la Vega G."/>
            <person name="Aguirre-Liguori J.A."/>
            <person name="Castellanos-Morales G."/>
            <person name="Gutierrez-Guerrero Y.T."/>
            <person name="Aguirre-Dugua X."/>
            <person name="Aguirre-Planter E."/>
            <person name="Tenaillon M.I."/>
            <person name="Lira-Saade R."/>
            <person name="Eguiarte L.E."/>
        </authorList>
    </citation>
    <scope>NUCLEOTIDE SEQUENCE [LARGE SCALE GENOMIC DNA]</scope>
    <source>
        <strain evidence="2">JBR-2021</strain>
    </source>
</reference>
<feature type="non-terminal residue" evidence="2">
    <location>
        <position position="1"/>
    </location>
</feature>
<proteinExistence type="predicted"/>
<evidence type="ECO:0000313" key="3">
    <source>
        <dbReference type="Proteomes" id="UP000685013"/>
    </source>
</evidence>